<protein>
    <recommendedName>
        <fullName evidence="4 11">Histone acetyltransferase type B catalytic subunit</fullName>
        <ecNumber evidence="3 11">2.3.1.48</ecNumber>
    </recommendedName>
</protein>
<evidence type="ECO:0000256" key="3">
    <source>
        <dbReference type="ARBA" id="ARBA00013184"/>
    </source>
</evidence>
<feature type="active site" description="Proton donor/acceptor" evidence="12">
    <location>
        <position position="276"/>
    </location>
</feature>
<evidence type="ECO:0000256" key="13">
    <source>
        <dbReference type="PIRSR" id="PIRSR038084-2"/>
    </source>
</evidence>
<keyword evidence="11" id="KW-0963">Cytoplasm</keyword>
<dbReference type="GO" id="GO:0004402">
    <property type="term" value="F:histone acetyltransferase activity"/>
    <property type="evidence" value="ECO:0007669"/>
    <property type="project" value="UniProtKB-UniRule"/>
</dbReference>
<dbReference type="InterPro" id="IPR019467">
    <property type="entry name" value="Hat1_N"/>
</dbReference>
<comment type="similarity">
    <text evidence="2 11">Belongs to the HAT1 family.</text>
</comment>
<dbReference type="STRING" id="1789683.A0A1X7R1H8"/>
<evidence type="ECO:0000259" key="16">
    <source>
        <dbReference type="Pfam" id="PF10394"/>
    </source>
</evidence>
<dbReference type="InterPro" id="IPR037113">
    <property type="entry name" value="Hat1_N_sf"/>
</dbReference>
<dbReference type="PANTHER" id="PTHR12046">
    <property type="entry name" value="HISTONE ACETYLTRANSFERASE TYPE B CATALYTIC SUBUNIT"/>
    <property type="match status" value="1"/>
</dbReference>
<evidence type="ECO:0000256" key="4">
    <source>
        <dbReference type="ARBA" id="ARBA00021268"/>
    </source>
</evidence>
<comment type="subunit">
    <text evidence="11">Component of the HAT-B complex composed of at least HAT1 and HAT2. The HAT-B complex binds to histone H4 tail.</text>
</comment>
<keyword evidence="6" id="KW-0227">DNA damage</keyword>
<name>A0A1X7R1H8_9SACH</name>
<feature type="binding site" evidence="13">
    <location>
        <position position="279"/>
    </location>
    <ligand>
        <name>acetyl-CoA</name>
        <dbReference type="ChEBI" id="CHEBI:57288"/>
    </ligand>
</feature>
<dbReference type="Pfam" id="PF21184">
    <property type="entry name" value="HAT1_C_fung"/>
    <property type="match status" value="1"/>
</dbReference>
<evidence type="ECO:0000256" key="10">
    <source>
        <dbReference type="ARBA" id="ARBA00048017"/>
    </source>
</evidence>
<feature type="domain" description="N-acetyltransferase" evidence="15">
    <location>
        <begin position="194"/>
        <end position="279"/>
    </location>
</feature>
<dbReference type="InterPro" id="IPR016181">
    <property type="entry name" value="Acyl_CoA_acyltransferase"/>
</dbReference>
<evidence type="ECO:0000256" key="1">
    <source>
        <dbReference type="ARBA" id="ARBA00004123"/>
    </source>
</evidence>
<accession>A0A1X7R1H8</accession>
<keyword evidence="18" id="KW-1185">Reference proteome</keyword>
<comment type="subcellular location">
    <subcellularLocation>
        <location evidence="11">Cytoplasm</location>
    </subcellularLocation>
    <subcellularLocation>
        <location evidence="1 11">Nucleus</location>
    </subcellularLocation>
</comment>
<keyword evidence="8 11" id="KW-0539">Nucleus</keyword>
<proteinExistence type="inferred from homology"/>
<dbReference type="Gene3D" id="3.90.360.10">
    <property type="entry name" value="Histone acetyl transferase 1 (HAT1), N-terminal domain"/>
    <property type="match status" value="1"/>
</dbReference>
<dbReference type="GO" id="GO:0000781">
    <property type="term" value="C:chromosome, telomeric region"/>
    <property type="evidence" value="ECO:0007669"/>
    <property type="project" value="GOC"/>
</dbReference>
<dbReference type="GO" id="GO:0006281">
    <property type="term" value="P:DNA repair"/>
    <property type="evidence" value="ECO:0007669"/>
    <property type="project" value="UniProtKB-KW"/>
</dbReference>
<feature type="region of interest" description="Interaction with histone H4 N-terminus" evidence="13">
    <location>
        <begin position="52"/>
        <end position="54"/>
    </location>
</feature>
<dbReference type="AlphaFoldDB" id="A0A1X7R1H8"/>
<sequence>MESNSVANASDFQPQSWQISSNEALKISLIEKDTEAGAIQFSPLYTYPIFGDEEMIYGYKDLVIHLVFDSITYKPFLNVKYSEKLNDDINPEKDIINKIIPFLPKDDYILKDELKWVDSFTQERKNFNIMSSFEKIDEYTKDSNKFGIYRVPIGEIIQTNKESSIVKFWERIQIFTLLFIEAATYLNLQEEPRWVIYLIFNEQDKNLIGFATTYSYWDYQGFQNFDKTSSNIQFNEKISQFLIIPPYQGKGHGSTLYQSLYSYWNKQSNVSCITVEDPNEQFDDLRDYNDLKILQENKFFQDLIEYCSKDKDDKNFFINEEWIETQRHKYKFEKRQFQRLIEMILLVENKTMINLFKRQVKRRIWIKNYDSLFEIEDEDQKFKAIDDSYLLVKQDYERILKTCKYID</sequence>
<dbReference type="EMBL" id="FXLY01000003">
    <property type="protein sequence ID" value="SMN19096.1"/>
    <property type="molecule type" value="Genomic_DNA"/>
</dbReference>
<evidence type="ECO:0000256" key="12">
    <source>
        <dbReference type="PIRSR" id="PIRSR038084-1"/>
    </source>
</evidence>
<dbReference type="OrthoDB" id="10253098at2759"/>
<evidence type="ECO:0000256" key="14">
    <source>
        <dbReference type="PIRSR" id="PIRSR038084-3"/>
    </source>
</evidence>
<dbReference type="InterPro" id="IPR017380">
    <property type="entry name" value="Hist_AcTrfase_B-typ_cat-su"/>
</dbReference>
<dbReference type="PIRSF" id="PIRSF038084">
    <property type="entry name" value="HAT-B_cat"/>
    <property type="match status" value="1"/>
</dbReference>
<comment type="catalytic activity">
    <reaction evidence="10 11">
        <text>L-lysyl-[protein] + acetyl-CoA = N(6)-acetyl-L-lysyl-[protein] + CoA + H(+)</text>
        <dbReference type="Rhea" id="RHEA:45948"/>
        <dbReference type="Rhea" id="RHEA-COMP:9752"/>
        <dbReference type="Rhea" id="RHEA-COMP:10731"/>
        <dbReference type="ChEBI" id="CHEBI:15378"/>
        <dbReference type="ChEBI" id="CHEBI:29969"/>
        <dbReference type="ChEBI" id="CHEBI:57287"/>
        <dbReference type="ChEBI" id="CHEBI:57288"/>
        <dbReference type="ChEBI" id="CHEBI:61930"/>
        <dbReference type="EC" id="2.3.1.48"/>
    </reaction>
</comment>
<keyword evidence="7" id="KW-0234">DNA repair</keyword>
<evidence type="ECO:0000313" key="17">
    <source>
        <dbReference type="EMBL" id="SMN19096.1"/>
    </source>
</evidence>
<feature type="region of interest" description="Interaction with histone H4 N-terminus" evidence="13">
    <location>
        <begin position="214"/>
        <end position="216"/>
    </location>
</feature>
<dbReference type="GO" id="GO:0005634">
    <property type="term" value="C:nucleus"/>
    <property type="evidence" value="ECO:0007669"/>
    <property type="project" value="UniProtKB-SubCell"/>
</dbReference>
<dbReference type="Gene3D" id="3.40.630.30">
    <property type="match status" value="1"/>
</dbReference>
<dbReference type="GO" id="GO:0042393">
    <property type="term" value="F:histone binding"/>
    <property type="evidence" value="ECO:0007669"/>
    <property type="project" value="InterPro"/>
</dbReference>
<evidence type="ECO:0000256" key="11">
    <source>
        <dbReference type="PIRNR" id="PIRNR038084"/>
    </source>
</evidence>
<gene>
    <name evidence="17" type="ORF">KASA_0P02508G</name>
</gene>
<dbReference type="InterPro" id="IPR000182">
    <property type="entry name" value="GNAT_dom"/>
</dbReference>
<dbReference type="GO" id="GO:0031509">
    <property type="term" value="P:subtelomeric heterochromatin formation"/>
    <property type="evidence" value="ECO:0007669"/>
    <property type="project" value="InterPro"/>
</dbReference>
<evidence type="ECO:0000313" key="18">
    <source>
        <dbReference type="Proteomes" id="UP000196158"/>
    </source>
</evidence>
<reference evidence="17 18" key="1">
    <citation type="submission" date="2017-04" db="EMBL/GenBank/DDBJ databases">
        <authorList>
            <person name="Afonso C.L."/>
            <person name="Miller P.J."/>
            <person name="Scott M.A."/>
            <person name="Spackman E."/>
            <person name="Goraichik I."/>
            <person name="Dimitrov K.M."/>
            <person name="Suarez D.L."/>
            <person name="Swayne D.E."/>
        </authorList>
    </citation>
    <scope>NUCLEOTIDE SEQUENCE [LARGE SCALE GENOMIC DNA]</scope>
</reference>
<evidence type="ECO:0000256" key="6">
    <source>
        <dbReference type="ARBA" id="ARBA00022763"/>
    </source>
</evidence>
<organism evidence="17 18">
    <name type="scientific">Maudiozyma saulgeensis</name>
    <dbReference type="NCBI Taxonomy" id="1789683"/>
    <lineage>
        <taxon>Eukaryota</taxon>
        <taxon>Fungi</taxon>
        <taxon>Dikarya</taxon>
        <taxon>Ascomycota</taxon>
        <taxon>Saccharomycotina</taxon>
        <taxon>Saccharomycetes</taxon>
        <taxon>Saccharomycetales</taxon>
        <taxon>Saccharomycetaceae</taxon>
        <taxon>Maudiozyma</taxon>
    </lineage>
</organism>
<feature type="binding site" evidence="13">
    <location>
        <begin position="248"/>
        <end position="254"/>
    </location>
    <ligand>
        <name>acetyl-CoA</name>
        <dbReference type="ChEBI" id="CHEBI:57288"/>
    </ligand>
</feature>
<dbReference type="InterPro" id="IPR013523">
    <property type="entry name" value="Hist_AcTrfase_HAT1_C"/>
</dbReference>
<dbReference type="Pfam" id="PF00583">
    <property type="entry name" value="Acetyltransf_1"/>
    <property type="match status" value="1"/>
</dbReference>
<dbReference type="Gene3D" id="1.10.10.390">
    <property type="match status" value="1"/>
</dbReference>
<dbReference type="Proteomes" id="UP000196158">
    <property type="component" value="Unassembled WGS sequence"/>
</dbReference>
<feature type="domain" description="Histone acetyl transferase HAT1 N-terminal" evidence="16">
    <location>
        <begin position="17"/>
        <end position="181"/>
    </location>
</feature>
<feature type="binding site" evidence="13">
    <location>
        <begin position="241"/>
        <end position="243"/>
    </location>
    <ligand>
        <name>acetyl-CoA</name>
        <dbReference type="ChEBI" id="CHEBI:57288"/>
    </ligand>
</feature>
<keyword evidence="5 11" id="KW-0808">Transferase</keyword>
<keyword evidence="9 11" id="KW-0012">Acyltransferase</keyword>
<comment type="function">
    <text evidence="11">Catalytic component of the histone acetylase B (HAT-B) complex. Has intrinsic substrate specificity that modifies lysine in recognition sequence GXGKXG. Involved in DNA double-strand break repair.</text>
</comment>
<dbReference type="Pfam" id="PF10394">
    <property type="entry name" value="Hat1_N"/>
    <property type="match status" value="1"/>
</dbReference>
<evidence type="ECO:0000256" key="7">
    <source>
        <dbReference type="ARBA" id="ARBA00023204"/>
    </source>
</evidence>
<dbReference type="GO" id="GO:0005737">
    <property type="term" value="C:cytoplasm"/>
    <property type="evidence" value="ECO:0007669"/>
    <property type="project" value="UniProtKB-SubCell"/>
</dbReference>
<evidence type="ECO:0000256" key="2">
    <source>
        <dbReference type="ARBA" id="ARBA00010543"/>
    </source>
</evidence>
<feature type="site" description="Interaction with histone H4 N-terminus" evidence="14">
    <location>
        <position position="194"/>
    </location>
</feature>
<evidence type="ECO:0000259" key="15">
    <source>
        <dbReference type="Pfam" id="PF00583"/>
    </source>
</evidence>
<dbReference type="SUPFAM" id="SSF55729">
    <property type="entry name" value="Acyl-CoA N-acyltransferases (Nat)"/>
    <property type="match status" value="1"/>
</dbReference>
<evidence type="ECO:0000256" key="8">
    <source>
        <dbReference type="ARBA" id="ARBA00023242"/>
    </source>
</evidence>
<evidence type="ECO:0000256" key="5">
    <source>
        <dbReference type="ARBA" id="ARBA00022679"/>
    </source>
</evidence>
<evidence type="ECO:0000256" key="9">
    <source>
        <dbReference type="ARBA" id="ARBA00023315"/>
    </source>
</evidence>
<dbReference type="EC" id="2.3.1.48" evidence="3 11"/>